<sequence>MLCSYCAVNFIKCLCVLNWVEAPLFIRATTEMVYQNWYYILCNLLYRIAFTAQQSNVPSLNCACMMQTSRVK</sequence>
<protein>
    <submittedName>
        <fullName evidence="1">Uncharacterized protein</fullName>
    </submittedName>
</protein>
<organism evidence="1">
    <name type="scientific">Arundo donax</name>
    <name type="common">Giant reed</name>
    <name type="synonym">Donax arundinaceus</name>
    <dbReference type="NCBI Taxonomy" id="35708"/>
    <lineage>
        <taxon>Eukaryota</taxon>
        <taxon>Viridiplantae</taxon>
        <taxon>Streptophyta</taxon>
        <taxon>Embryophyta</taxon>
        <taxon>Tracheophyta</taxon>
        <taxon>Spermatophyta</taxon>
        <taxon>Magnoliopsida</taxon>
        <taxon>Liliopsida</taxon>
        <taxon>Poales</taxon>
        <taxon>Poaceae</taxon>
        <taxon>PACMAD clade</taxon>
        <taxon>Arundinoideae</taxon>
        <taxon>Arundineae</taxon>
        <taxon>Arundo</taxon>
    </lineage>
</organism>
<proteinExistence type="predicted"/>
<evidence type="ECO:0000313" key="1">
    <source>
        <dbReference type="EMBL" id="JAE27956.1"/>
    </source>
</evidence>
<dbReference type="AlphaFoldDB" id="A0A0A9GZE7"/>
<reference evidence="1" key="2">
    <citation type="journal article" date="2015" name="Data Brief">
        <title>Shoot transcriptome of the giant reed, Arundo donax.</title>
        <authorList>
            <person name="Barrero R.A."/>
            <person name="Guerrero F.D."/>
            <person name="Moolhuijzen P."/>
            <person name="Goolsby J.A."/>
            <person name="Tidwell J."/>
            <person name="Bellgard S.E."/>
            <person name="Bellgard M.I."/>
        </authorList>
    </citation>
    <scope>NUCLEOTIDE SEQUENCE</scope>
    <source>
        <tissue evidence="1">Shoot tissue taken approximately 20 cm above the soil surface</tissue>
    </source>
</reference>
<accession>A0A0A9GZE7</accession>
<reference evidence="1" key="1">
    <citation type="submission" date="2014-09" db="EMBL/GenBank/DDBJ databases">
        <authorList>
            <person name="Magalhaes I.L.F."/>
            <person name="Oliveira U."/>
            <person name="Santos F.R."/>
            <person name="Vidigal T.H.D.A."/>
            <person name="Brescovit A.D."/>
            <person name="Santos A.J."/>
        </authorList>
    </citation>
    <scope>NUCLEOTIDE SEQUENCE</scope>
    <source>
        <tissue evidence="1">Shoot tissue taken approximately 20 cm above the soil surface</tissue>
    </source>
</reference>
<name>A0A0A9GZE7_ARUDO</name>
<dbReference type="EMBL" id="GBRH01169940">
    <property type="protein sequence ID" value="JAE27956.1"/>
    <property type="molecule type" value="Transcribed_RNA"/>
</dbReference>